<dbReference type="Proteomes" id="UP000266723">
    <property type="component" value="Unassembled WGS sequence"/>
</dbReference>
<proteinExistence type="predicted"/>
<organism evidence="2 3">
    <name type="scientific">Brassica cretica</name>
    <name type="common">Mustard</name>
    <dbReference type="NCBI Taxonomy" id="69181"/>
    <lineage>
        <taxon>Eukaryota</taxon>
        <taxon>Viridiplantae</taxon>
        <taxon>Streptophyta</taxon>
        <taxon>Embryophyta</taxon>
        <taxon>Tracheophyta</taxon>
        <taxon>Spermatophyta</taxon>
        <taxon>Magnoliopsida</taxon>
        <taxon>eudicotyledons</taxon>
        <taxon>Gunneridae</taxon>
        <taxon>Pentapetalae</taxon>
        <taxon>rosids</taxon>
        <taxon>malvids</taxon>
        <taxon>Brassicales</taxon>
        <taxon>Brassicaceae</taxon>
        <taxon>Brassiceae</taxon>
        <taxon>Brassica</taxon>
    </lineage>
</organism>
<dbReference type="EMBL" id="QGKV02002055">
    <property type="protein sequence ID" value="KAF3496119.1"/>
    <property type="molecule type" value="Genomic_DNA"/>
</dbReference>
<gene>
    <name evidence="2" type="ORF">DY000_02057674</name>
</gene>
<protein>
    <submittedName>
        <fullName evidence="2">Uncharacterized protein</fullName>
    </submittedName>
</protein>
<keyword evidence="3" id="KW-1185">Reference proteome</keyword>
<comment type="caution">
    <text evidence="2">The sequence shown here is derived from an EMBL/GenBank/DDBJ whole genome shotgun (WGS) entry which is preliminary data.</text>
</comment>
<name>A0ABQ7AEJ9_BRACR</name>
<evidence type="ECO:0000313" key="2">
    <source>
        <dbReference type="EMBL" id="KAF3496119.1"/>
    </source>
</evidence>
<accession>A0ABQ7AEJ9</accession>
<evidence type="ECO:0000256" key="1">
    <source>
        <dbReference type="SAM" id="MobiDB-lite"/>
    </source>
</evidence>
<evidence type="ECO:0000313" key="3">
    <source>
        <dbReference type="Proteomes" id="UP000266723"/>
    </source>
</evidence>
<reference evidence="2 3" key="1">
    <citation type="journal article" date="2020" name="BMC Genomics">
        <title>Intraspecific diversification of the crop wild relative Brassica cretica Lam. using demographic model selection.</title>
        <authorList>
            <person name="Kioukis A."/>
            <person name="Michalopoulou V.A."/>
            <person name="Briers L."/>
            <person name="Pirintsos S."/>
            <person name="Studholme D.J."/>
            <person name="Pavlidis P."/>
            <person name="Sarris P.F."/>
        </authorList>
    </citation>
    <scope>NUCLEOTIDE SEQUENCE [LARGE SCALE GENOMIC DNA]</scope>
    <source>
        <strain evidence="3">cv. PFS-1207/04</strain>
    </source>
</reference>
<feature type="region of interest" description="Disordered" evidence="1">
    <location>
        <begin position="35"/>
        <end position="56"/>
    </location>
</feature>
<feature type="compositionally biased region" description="Polar residues" evidence="1">
    <location>
        <begin position="35"/>
        <end position="48"/>
    </location>
</feature>
<sequence length="56" mass="6277">MGAREATSLVPRRGEVLRRVLRAAFFTCLCFSSRKTSQSRLRSSSAVTHSLDVIKH</sequence>